<feature type="region of interest" description="Disordered" evidence="1">
    <location>
        <begin position="143"/>
        <end position="163"/>
    </location>
</feature>
<feature type="compositionally biased region" description="Basic and acidic residues" evidence="1">
    <location>
        <begin position="145"/>
        <end position="154"/>
    </location>
</feature>
<sequence>MRLAPLLAFAAVAAVVLDYLHVSLMCPLCRFPSPMLPVFFLLTLLTTALLDVFYTGGFKPTRQQTQGLPAAVINLLREPDRSIYIKVYEKGGEVSLSEVAKELGLNKLRAWRAAQRLAEKELVYLEKRSGRLVVRLRPLENLPIKPEKGKDNKQQKQHSQSQP</sequence>
<keyword evidence="4" id="KW-1185">Reference proteome</keyword>
<accession>A3MU41</accession>
<dbReference type="AlphaFoldDB" id="A3MU41"/>
<evidence type="ECO:0000313" key="3">
    <source>
        <dbReference type="EMBL" id="ABO08158.1"/>
    </source>
</evidence>
<proteinExistence type="predicted"/>
<dbReference type="SUPFAM" id="SSF46785">
    <property type="entry name" value="Winged helix' DNA-binding domain"/>
    <property type="match status" value="1"/>
</dbReference>
<evidence type="ECO:0000256" key="2">
    <source>
        <dbReference type="SAM" id="Phobius"/>
    </source>
</evidence>
<evidence type="ECO:0000313" key="4">
    <source>
        <dbReference type="Proteomes" id="UP000001431"/>
    </source>
</evidence>
<dbReference type="EMBL" id="CP000561">
    <property type="protein sequence ID" value="ABO08158.1"/>
    <property type="molecule type" value="Genomic_DNA"/>
</dbReference>
<feature type="transmembrane region" description="Helical" evidence="2">
    <location>
        <begin position="35"/>
        <end position="54"/>
    </location>
</feature>
<dbReference type="OrthoDB" id="28878at2157"/>
<dbReference type="Proteomes" id="UP000001431">
    <property type="component" value="Chromosome"/>
</dbReference>
<keyword evidence="2" id="KW-0812">Transmembrane</keyword>
<keyword evidence="2" id="KW-0472">Membrane</keyword>
<dbReference type="GeneID" id="4908648"/>
<dbReference type="InterPro" id="IPR036390">
    <property type="entry name" value="WH_DNA-bd_sf"/>
</dbReference>
<protein>
    <submittedName>
        <fullName evidence="3">Uncharacterized protein</fullName>
    </submittedName>
</protein>
<dbReference type="HOGENOM" id="CLU_1727335_0_0_2"/>
<evidence type="ECO:0000256" key="1">
    <source>
        <dbReference type="SAM" id="MobiDB-lite"/>
    </source>
</evidence>
<gene>
    <name evidence="3" type="ordered locus">Pcal_0732</name>
</gene>
<dbReference type="STRING" id="410359.Pcal_0732"/>
<dbReference type="RefSeq" id="WP_011849416.1">
    <property type="nucleotide sequence ID" value="NC_009073.1"/>
</dbReference>
<dbReference type="eggNOG" id="arCOG00393">
    <property type="taxonomic scope" value="Archaea"/>
</dbReference>
<reference evidence="3" key="1">
    <citation type="submission" date="2007-02" db="EMBL/GenBank/DDBJ databases">
        <title>Complete sequence of Pyrobaculum calidifontis JCM 11548.</title>
        <authorList>
            <consortium name="US DOE Joint Genome Institute"/>
            <person name="Copeland A."/>
            <person name="Lucas S."/>
            <person name="Lapidus A."/>
            <person name="Barry K."/>
            <person name="Glavina del Rio T."/>
            <person name="Dalin E."/>
            <person name="Tice H."/>
            <person name="Pitluck S."/>
            <person name="Chain P."/>
            <person name="Malfatti S."/>
            <person name="Shin M."/>
            <person name="Vergez L."/>
            <person name="Schmutz J."/>
            <person name="Larimer F."/>
            <person name="Land M."/>
            <person name="Hauser L."/>
            <person name="Kyrpides N."/>
            <person name="Mikhailova N."/>
            <person name="Cozen A.E."/>
            <person name="Fitz-Gibbon S.T."/>
            <person name="House C.H."/>
            <person name="Saltikov C."/>
            <person name="Lowe T.M."/>
            <person name="Richardson P."/>
        </authorList>
    </citation>
    <scope>NUCLEOTIDE SEQUENCE [LARGE SCALE GENOMIC DNA]</scope>
    <source>
        <strain evidence="3">JCM 11548</strain>
    </source>
</reference>
<organism evidence="3 4">
    <name type="scientific">Pyrobaculum calidifontis (strain DSM 21063 / JCM 11548 / VA1)</name>
    <dbReference type="NCBI Taxonomy" id="410359"/>
    <lineage>
        <taxon>Archaea</taxon>
        <taxon>Thermoproteota</taxon>
        <taxon>Thermoprotei</taxon>
        <taxon>Thermoproteales</taxon>
        <taxon>Thermoproteaceae</taxon>
        <taxon>Pyrobaculum</taxon>
    </lineage>
</organism>
<dbReference type="KEGG" id="pcl:Pcal_0732"/>
<name>A3MU41_PYRCJ</name>
<keyword evidence="2" id="KW-1133">Transmembrane helix</keyword>